<evidence type="ECO:0000313" key="7">
    <source>
        <dbReference type="Proteomes" id="UP000199086"/>
    </source>
</evidence>
<dbReference type="InterPro" id="IPR016181">
    <property type="entry name" value="Acyl_CoA_acyltransferase"/>
</dbReference>
<proteinExistence type="inferred from homology"/>
<evidence type="ECO:0000256" key="4">
    <source>
        <dbReference type="SAM" id="MobiDB-lite"/>
    </source>
</evidence>
<keyword evidence="2" id="KW-0012">Acyltransferase</keyword>
<name>A0A1G6GEL7_9ACTN</name>
<evidence type="ECO:0000256" key="1">
    <source>
        <dbReference type="ARBA" id="ARBA00022679"/>
    </source>
</evidence>
<dbReference type="GO" id="GO:0005737">
    <property type="term" value="C:cytoplasm"/>
    <property type="evidence" value="ECO:0007669"/>
    <property type="project" value="TreeGrafter"/>
</dbReference>
<evidence type="ECO:0000256" key="3">
    <source>
        <dbReference type="ARBA" id="ARBA00038502"/>
    </source>
</evidence>
<feature type="domain" description="N-acetyltransferase" evidence="5">
    <location>
        <begin position="52"/>
        <end position="203"/>
    </location>
</feature>
<dbReference type="STRING" id="1577474.GA0111570_102138"/>
<reference evidence="6 7" key="1">
    <citation type="submission" date="2016-06" db="EMBL/GenBank/DDBJ databases">
        <authorList>
            <person name="Olsen C.W."/>
            <person name="Carey S."/>
            <person name="Hinshaw L."/>
            <person name="Karasin A.I."/>
        </authorList>
    </citation>
    <scope>NUCLEOTIDE SEQUENCE [LARGE SCALE GENOMIC DNA]</scope>
    <source>
        <strain evidence="6 7">LZ-22</strain>
    </source>
</reference>
<protein>
    <submittedName>
        <fullName evidence="6">Ribosomal-protein-alanine N-acetyltransferase</fullName>
    </submittedName>
</protein>
<gene>
    <name evidence="6" type="ORF">GA0111570_102138</name>
</gene>
<dbReference type="SUPFAM" id="SSF55729">
    <property type="entry name" value="Acyl-CoA N-acyltransferases (Nat)"/>
    <property type="match status" value="1"/>
</dbReference>
<evidence type="ECO:0000259" key="5">
    <source>
        <dbReference type="PROSITE" id="PS51186"/>
    </source>
</evidence>
<dbReference type="InterPro" id="IPR000182">
    <property type="entry name" value="GNAT_dom"/>
</dbReference>
<dbReference type="PROSITE" id="PS51186">
    <property type="entry name" value="GNAT"/>
    <property type="match status" value="1"/>
</dbReference>
<dbReference type="PANTHER" id="PTHR43792">
    <property type="entry name" value="GNAT FAMILY, PUTATIVE (AFU_ORTHOLOGUE AFUA_3G00765)-RELATED-RELATED"/>
    <property type="match status" value="1"/>
</dbReference>
<dbReference type="Pfam" id="PF13302">
    <property type="entry name" value="Acetyltransf_3"/>
    <property type="match status" value="1"/>
</dbReference>
<dbReference type="Gene3D" id="3.40.630.30">
    <property type="match status" value="1"/>
</dbReference>
<dbReference type="Proteomes" id="UP000199086">
    <property type="component" value="Unassembled WGS sequence"/>
</dbReference>
<organism evidence="6 7">
    <name type="scientific">Raineyella antarctica</name>
    <dbReference type="NCBI Taxonomy" id="1577474"/>
    <lineage>
        <taxon>Bacteria</taxon>
        <taxon>Bacillati</taxon>
        <taxon>Actinomycetota</taxon>
        <taxon>Actinomycetes</taxon>
        <taxon>Propionibacteriales</taxon>
        <taxon>Propionibacteriaceae</taxon>
        <taxon>Raineyella</taxon>
    </lineage>
</organism>
<sequence>MNADLRFAADGASGIPVLRHGRVALRPIRRRDARTWTEVHDRNAHWLGPWEATVPPGAESRSPSSYVQLAGDLRSQARAGRTLPWLVWYDPVAEGDPRGRGVLAGQLTVSGITRGSAQWAQLGYWIDERWAGRGIIPLAVAMATDYCLGPLGLHRMEIVIRPENVNSRRVVEKLGFRGEGMRPAYLHIDGDWRDHLVYALNADEIGPGGLVGRLEASDRSAGLGHDTPDTPDAVTDR</sequence>
<accession>A0A1G6GEL7</accession>
<dbReference type="InterPro" id="IPR051531">
    <property type="entry name" value="N-acetyltransferase"/>
</dbReference>
<comment type="similarity">
    <text evidence="3">Belongs to the acetyltransferase family. RimJ subfamily.</text>
</comment>
<keyword evidence="1 6" id="KW-0808">Transferase</keyword>
<dbReference type="AlphaFoldDB" id="A0A1G6GEL7"/>
<keyword evidence="7" id="KW-1185">Reference proteome</keyword>
<feature type="region of interest" description="Disordered" evidence="4">
    <location>
        <begin position="218"/>
        <end position="237"/>
    </location>
</feature>
<evidence type="ECO:0000256" key="2">
    <source>
        <dbReference type="ARBA" id="ARBA00023315"/>
    </source>
</evidence>
<dbReference type="PANTHER" id="PTHR43792:SF8">
    <property type="entry name" value="[RIBOSOMAL PROTEIN US5]-ALANINE N-ACETYLTRANSFERASE"/>
    <property type="match status" value="1"/>
</dbReference>
<dbReference type="EMBL" id="FMYF01000002">
    <property type="protein sequence ID" value="SDB80349.1"/>
    <property type="molecule type" value="Genomic_DNA"/>
</dbReference>
<evidence type="ECO:0000313" key="6">
    <source>
        <dbReference type="EMBL" id="SDB80349.1"/>
    </source>
</evidence>
<dbReference type="GO" id="GO:0008999">
    <property type="term" value="F:protein-N-terminal-alanine acetyltransferase activity"/>
    <property type="evidence" value="ECO:0007669"/>
    <property type="project" value="TreeGrafter"/>
</dbReference>